<dbReference type="AlphaFoldDB" id="U6GP58"/>
<feature type="domain" description="LCCL" evidence="6">
    <location>
        <begin position="224"/>
        <end position="304"/>
    </location>
</feature>
<dbReference type="InterPro" id="IPR036392">
    <property type="entry name" value="PLAT/LH2_dom_sf"/>
</dbReference>
<dbReference type="PANTHER" id="PTHR48071:SF18">
    <property type="entry name" value="DELETED IN MALIGNANT BRAIN TUMORS 1 PROTEIN-RELATED"/>
    <property type="match status" value="1"/>
</dbReference>
<keyword evidence="7" id="KW-0675">Receptor</keyword>
<feature type="signal peptide" evidence="3">
    <location>
        <begin position="1"/>
        <end position="27"/>
    </location>
</feature>
<dbReference type="VEuPathDB" id="ToxoDB:EAH_00051330"/>
<evidence type="ECO:0000256" key="1">
    <source>
        <dbReference type="ARBA" id="ARBA00023157"/>
    </source>
</evidence>
<sequence length="631" mass="67533">MHEIKKIAEISACFSVFLLALFSLTNAEYKEWCEAAPEEGKPDVAVCVPVNKETVTYMLEILPAYGAGVDLRKDVSVQLVGSNGRITPPIGIASAASGTHKRVFVEAKDVGDPEEIRAQSSAGTIGSIELTISGENRSGESKAVLQGVKPGEEAAVSFRGADVGSIESILLHNSAEDDPWFCESVRISAESESPLSFSVKRWIGSPFLSAVTITLRPSKDTDAAPQDIQCNTRGSDLVSLAPKQLETFKVRCPMNCGAASFAVTEGASIHPSSSSVCAAAEHDGVASASGGVLVVSVVGPLPQYAGLPPLKPGADSIDDIVGDVRVVDAHGKLAASGRLEIRREGVWGYLHGMYHEDGCLSLDGHNVCAGQHYPVAAAGECFLLFLSYFCCWFYSLLLLRFDIVYQNRNHDIFQCLGPEKTLTDCTFEEATAQCADHRFDVAVRCSNNPPAEPIFGSLRIVNEMGTPALDGIGRLQVYRDGWGSICDDGWTKESERVACMQMGYEGLREGGISGKSCENINGLNFCGLQEEPIHMVNVACQGDERSLRQCAHETKSDIYCAHSEDIVVSCKGNGGLSGAEGLKKEDLPDVIKRKYRSFIELSCTDKLATTKGVAAARPGAVFLGICPSGCR</sequence>
<dbReference type="GeneID" id="25273203"/>
<dbReference type="InterPro" id="IPR036609">
    <property type="entry name" value="LCCL_sf"/>
</dbReference>
<dbReference type="SUPFAM" id="SSF49723">
    <property type="entry name" value="Lipase/lipooxygenase domain (PLAT/LH2 domain)"/>
    <property type="match status" value="1"/>
</dbReference>
<dbReference type="SMART" id="SM00603">
    <property type="entry name" value="LCCL"/>
    <property type="match status" value="1"/>
</dbReference>
<reference evidence="7" key="1">
    <citation type="submission" date="2013-10" db="EMBL/GenBank/DDBJ databases">
        <title>Genomic analysis of the causative agents of coccidiosis in chickens.</title>
        <authorList>
            <person name="Reid A.J."/>
            <person name="Blake D."/>
            <person name="Billington K."/>
            <person name="Browne H."/>
            <person name="Dunn M."/>
            <person name="Hung S."/>
            <person name="Kawahara F."/>
            <person name="Miranda-Saavedra D."/>
            <person name="Mourier T."/>
            <person name="Nagra H."/>
            <person name="Otto T.D."/>
            <person name="Rawlings N."/>
            <person name="Sanchez A."/>
            <person name="Sanders M."/>
            <person name="Subramaniam C."/>
            <person name="Tay Y."/>
            <person name="Dear P."/>
            <person name="Doerig C."/>
            <person name="Gruber A."/>
            <person name="Parkinson J."/>
            <person name="Shirley M."/>
            <person name="Wan K.L."/>
            <person name="Berriman M."/>
            <person name="Tomley F."/>
            <person name="Pain A."/>
        </authorList>
    </citation>
    <scope>NUCLEOTIDE SEQUENCE</scope>
    <source>
        <strain evidence="7">Houghton</strain>
    </source>
</reference>
<dbReference type="SUPFAM" id="SSF56487">
    <property type="entry name" value="SRCR-like"/>
    <property type="match status" value="2"/>
</dbReference>
<evidence type="ECO:0000259" key="6">
    <source>
        <dbReference type="PROSITE" id="PS50820"/>
    </source>
</evidence>
<dbReference type="Gene3D" id="2.60.60.20">
    <property type="entry name" value="PLAT/LH2 domain"/>
    <property type="match status" value="1"/>
</dbReference>
<feature type="domain" description="SRCR" evidence="5">
    <location>
        <begin position="324"/>
        <end position="446"/>
    </location>
</feature>
<dbReference type="RefSeq" id="XP_013249637.1">
    <property type="nucleotide sequence ID" value="XM_013394183.1"/>
</dbReference>
<dbReference type="Gene3D" id="2.170.130.20">
    <property type="entry name" value="LCCL-like domain"/>
    <property type="match status" value="1"/>
</dbReference>
<dbReference type="PROSITE" id="PS50820">
    <property type="entry name" value="LCCL"/>
    <property type="match status" value="1"/>
</dbReference>
<dbReference type="Pfam" id="PF01477">
    <property type="entry name" value="PLAT"/>
    <property type="match status" value="1"/>
</dbReference>
<dbReference type="PROSITE" id="PS50287">
    <property type="entry name" value="SRCR_2"/>
    <property type="match status" value="2"/>
</dbReference>
<name>U6GP58_EIMAC</name>
<feature type="domain" description="PLAT" evidence="4">
    <location>
        <begin position="99"/>
        <end position="217"/>
    </location>
</feature>
<evidence type="ECO:0000256" key="2">
    <source>
        <dbReference type="PROSITE-ProRule" id="PRU00152"/>
    </source>
</evidence>
<keyword evidence="1" id="KW-1015">Disulfide bond</keyword>
<protein>
    <submittedName>
        <fullName evidence="7">Scavenger receptor protein SR2, putative</fullName>
    </submittedName>
</protein>
<gene>
    <name evidence="7" type="ORF">EAH_00051330</name>
</gene>
<dbReference type="Pfam" id="PF03815">
    <property type="entry name" value="LCCL"/>
    <property type="match status" value="1"/>
</dbReference>
<dbReference type="GO" id="GO:0016020">
    <property type="term" value="C:membrane"/>
    <property type="evidence" value="ECO:0007669"/>
    <property type="project" value="InterPro"/>
</dbReference>
<reference evidence="7" key="2">
    <citation type="submission" date="2013-10" db="EMBL/GenBank/DDBJ databases">
        <authorList>
            <person name="Aslett M."/>
        </authorList>
    </citation>
    <scope>NUCLEOTIDE SEQUENCE</scope>
    <source>
        <strain evidence="7">Houghton</strain>
    </source>
</reference>
<dbReference type="Gene3D" id="3.10.250.10">
    <property type="entry name" value="SRCR-like domain"/>
    <property type="match status" value="2"/>
</dbReference>
<dbReference type="InterPro" id="IPR001024">
    <property type="entry name" value="PLAT/LH2_dom"/>
</dbReference>
<keyword evidence="8" id="KW-1185">Reference proteome</keyword>
<evidence type="ECO:0000313" key="8">
    <source>
        <dbReference type="Proteomes" id="UP000018050"/>
    </source>
</evidence>
<accession>U6GP58</accession>
<evidence type="ECO:0000256" key="3">
    <source>
        <dbReference type="SAM" id="SignalP"/>
    </source>
</evidence>
<comment type="caution">
    <text evidence="2">Lacks conserved residue(s) required for the propagation of feature annotation.</text>
</comment>
<dbReference type="OrthoDB" id="347029at2759"/>
<dbReference type="SUPFAM" id="SSF69848">
    <property type="entry name" value="LCCL domain"/>
    <property type="match status" value="1"/>
</dbReference>
<feature type="chain" id="PRO_5004670806" evidence="3">
    <location>
        <begin position="28"/>
        <end position="631"/>
    </location>
</feature>
<dbReference type="Proteomes" id="UP000018050">
    <property type="component" value="Unassembled WGS sequence"/>
</dbReference>
<evidence type="ECO:0000259" key="5">
    <source>
        <dbReference type="PROSITE" id="PS50287"/>
    </source>
</evidence>
<dbReference type="OMA" id="SERVACM"/>
<organism evidence="7 8">
    <name type="scientific">Eimeria acervulina</name>
    <name type="common">Coccidian parasite</name>
    <dbReference type="NCBI Taxonomy" id="5801"/>
    <lineage>
        <taxon>Eukaryota</taxon>
        <taxon>Sar</taxon>
        <taxon>Alveolata</taxon>
        <taxon>Apicomplexa</taxon>
        <taxon>Conoidasida</taxon>
        <taxon>Coccidia</taxon>
        <taxon>Eucoccidiorida</taxon>
        <taxon>Eimeriorina</taxon>
        <taxon>Eimeriidae</taxon>
        <taxon>Eimeria</taxon>
    </lineage>
</organism>
<feature type="domain" description="SRCR" evidence="5">
    <location>
        <begin position="458"/>
        <end position="571"/>
    </location>
</feature>
<dbReference type="SMART" id="SM00202">
    <property type="entry name" value="SR"/>
    <property type="match status" value="1"/>
</dbReference>
<dbReference type="EMBL" id="HG671202">
    <property type="protein sequence ID" value="CDI80404.1"/>
    <property type="molecule type" value="Genomic_DNA"/>
</dbReference>
<proteinExistence type="predicted"/>
<dbReference type="InterPro" id="IPR004043">
    <property type="entry name" value="LCCL"/>
</dbReference>
<keyword evidence="3" id="KW-0732">Signal</keyword>
<evidence type="ECO:0000259" key="4">
    <source>
        <dbReference type="PROSITE" id="PS50095"/>
    </source>
</evidence>
<dbReference type="PANTHER" id="PTHR48071">
    <property type="entry name" value="SRCR DOMAIN-CONTAINING PROTEIN"/>
    <property type="match status" value="1"/>
</dbReference>
<dbReference type="InterPro" id="IPR036772">
    <property type="entry name" value="SRCR-like_dom_sf"/>
</dbReference>
<evidence type="ECO:0000313" key="7">
    <source>
        <dbReference type="EMBL" id="CDI80404.1"/>
    </source>
</evidence>
<dbReference type="PROSITE" id="PS50095">
    <property type="entry name" value="PLAT"/>
    <property type="match status" value="1"/>
</dbReference>
<dbReference type="Pfam" id="PF00530">
    <property type="entry name" value="SRCR"/>
    <property type="match status" value="1"/>
</dbReference>
<dbReference type="InterPro" id="IPR001190">
    <property type="entry name" value="SRCR"/>
</dbReference>